<sequence length="88" mass="9474">MSFQLVRASDTGIAVWETEQGHVFVFEVSPEADGLTLIHTRAAPDATRPVAEFAADALAFATVEARSRLLIRLPPESRGTRQARPGAA</sequence>
<organism evidence="1 2">
    <name type="scientific">Lichenifustis flavocetrariae</name>
    <dbReference type="NCBI Taxonomy" id="2949735"/>
    <lineage>
        <taxon>Bacteria</taxon>
        <taxon>Pseudomonadati</taxon>
        <taxon>Pseudomonadota</taxon>
        <taxon>Alphaproteobacteria</taxon>
        <taxon>Hyphomicrobiales</taxon>
        <taxon>Lichenihabitantaceae</taxon>
        <taxon>Lichenifustis</taxon>
    </lineage>
</organism>
<evidence type="ECO:0000313" key="2">
    <source>
        <dbReference type="Proteomes" id="UP001165667"/>
    </source>
</evidence>
<dbReference type="RefSeq" id="WP_282584249.1">
    <property type="nucleotide sequence ID" value="NZ_JAMOIM010000004.1"/>
</dbReference>
<accession>A0AA42CI17</accession>
<name>A0AA42CI17_9HYPH</name>
<keyword evidence="2" id="KW-1185">Reference proteome</keyword>
<evidence type="ECO:0000313" key="1">
    <source>
        <dbReference type="EMBL" id="MCW6507879.1"/>
    </source>
</evidence>
<dbReference type="Proteomes" id="UP001165667">
    <property type="component" value="Unassembled WGS sequence"/>
</dbReference>
<dbReference type="EMBL" id="JAMOIM010000004">
    <property type="protein sequence ID" value="MCW6507879.1"/>
    <property type="molecule type" value="Genomic_DNA"/>
</dbReference>
<proteinExistence type="predicted"/>
<dbReference type="AlphaFoldDB" id="A0AA42CI17"/>
<protein>
    <submittedName>
        <fullName evidence="1">Uncharacterized protein</fullName>
    </submittedName>
</protein>
<reference evidence="1" key="1">
    <citation type="submission" date="2022-05" db="EMBL/GenBank/DDBJ databases">
        <authorList>
            <person name="Pankratov T."/>
        </authorList>
    </citation>
    <scope>NUCLEOTIDE SEQUENCE</scope>
    <source>
        <strain evidence="1">BP6-180914</strain>
    </source>
</reference>
<comment type="caution">
    <text evidence="1">The sequence shown here is derived from an EMBL/GenBank/DDBJ whole genome shotgun (WGS) entry which is preliminary data.</text>
</comment>
<gene>
    <name evidence="1" type="ORF">M8523_07585</name>
</gene>